<accession>A0A0F3QBU0</accession>
<dbReference type="Proteomes" id="UP000033661">
    <property type="component" value="Unassembled WGS sequence"/>
</dbReference>
<keyword evidence="1" id="KW-1133">Transmembrane helix</keyword>
<sequence length="210" mass="24544">MNDILTIFSHVIILLSSSIIQSIFILNQSAKYCSFKKALPSMIAGCISYSIIIYIIIFNTEFFFIYMLWFIAIPIFVVGFIFFMYMGYNIWHQSYFNSTNIPESVSIQKLFLEPVYILVLSIFNPFILDMLNTVIYKYRDYNTKVIYILIPIYIWFLLLSIIGYNIRKLSKGAVILKILNKVGAITIWGIALIYLPQTIITIKSWINWLS</sequence>
<feature type="transmembrane region" description="Helical" evidence="1">
    <location>
        <begin position="6"/>
        <end position="26"/>
    </location>
</feature>
<dbReference type="AlphaFoldDB" id="A0A0F3QBU0"/>
<keyword evidence="1" id="KW-0472">Membrane</keyword>
<dbReference type="EMBL" id="LAOI01000001">
    <property type="protein sequence ID" value="KJV89611.1"/>
    <property type="molecule type" value="Genomic_DNA"/>
</dbReference>
<evidence type="ECO:0000313" key="2">
    <source>
        <dbReference type="EMBL" id="KJV89611.1"/>
    </source>
</evidence>
<comment type="caution">
    <text evidence="2">The sequence shown here is derived from an EMBL/GenBank/DDBJ whole genome shotgun (WGS) entry which is preliminary data.</text>
</comment>
<feature type="transmembrane region" description="Helical" evidence="1">
    <location>
        <begin position="145"/>
        <end position="166"/>
    </location>
</feature>
<feature type="transmembrane region" description="Helical" evidence="1">
    <location>
        <begin position="38"/>
        <end position="57"/>
    </location>
</feature>
<dbReference type="RefSeq" id="WP_012151948.1">
    <property type="nucleotide sequence ID" value="NZ_LAOI01000001.1"/>
</dbReference>
<dbReference type="PATRIC" id="fig|1359193.3.peg.574"/>
<proteinExistence type="predicted"/>
<organism evidence="2 3">
    <name type="scientific">Rickettsia bellii str. RML An4</name>
    <dbReference type="NCBI Taxonomy" id="1359193"/>
    <lineage>
        <taxon>Bacteria</taxon>
        <taxon>Pseudomonadati</taxon>
        <taxon>Pseudomonadota</taxon>
        <taxon>Alphaproteobacteria</taxon>
        <taxon>Rickettsiales</taxon>
        <taxon>Rickettsiaceae</taxon>
        <taxon>Rickettsieae</taxon>
        <taxon>Rickettsia</taxon>
        <taxon>belli group</taxon>
    </lineage>
</organism>
<feature type="transmembrane region" description="Helical" evidence="1">
    <location>
        <begin position="178"/>
        <end position="200"/>
    </location>
</feature>
<feature type="transmembrane region" description="Helical" evidence="1">
    <location>
        <begin position="115"/>
        <end position="139"/>
    </location>
</feature>
<evidence type="ECO:0000256" key="1">
    <source>
        <dbReference type="SAM" id="Phobius"/>
    </source>
</evidence>
<gene>
    <name evidence="2" type="ORF">RBEAN4_0590</name>
</gene>
<reference evidence="2 3" key="1">
    <citation type="submission" date="2015-02" db="EMBL/GenBank/DDBJ databases">
        <title>Genome Sequencing of Rickettsiales.</title>
        <authorList>
            <person name="Daugherty S.C."/>
            <person name="Su Q."/>
            <person name="Abolude K."/>
            <person name="Beier-Sexton M."/>
            <person name="Carlyon J.A."/>
            <person name="Carter R."/>
            <person name="Day N.P."/>
            <person name="Dumler S.J."/>
            <person name="Dyachenko V."/>
            <person name="Godinez A."/>
            <person name="Kurtti T.J."/>
            <person name="Lichay M."/>
            <person name="Mullins K.E."/>
            <person name="Ott S."/>
            <person name="Pappas-Brown V."/>
            <person name="Paris D.H."/>
            <person name="Patel P."/>
            <person name="Richards A.L."/>
            <person name="Sadzewicz L."/>
            <person name="Sears K."/>
            <person name="Seidman D."/>
            <person name="Sengamalay N."/>
            <person name="Stenos J."/>
            <person name="Tallon L.J."/>
            <person name="Vincent G."/>
            <person name="Fraser C.M."/>
            <person name="Munderloh U."/>
            <person name="Dunning-Hotopp J.C."/>
        </authorList>
    </citation>
    <scope>NUCLEOTIDE SEQUENCE [LARGE SCALE GENOMIC DNA]</scope>
    <source>
        <strain evidence="2 3">RML An4</strain>
    </source>
</reference>
<protein>
    <submittedName>
        <fullName evidence="2">Putative membrane protein</fullName>
    </submittedName>
</protein>
<name>A0A0F3QBU0_RICBE</name>
<feature type="transmembrane region" description="Helical" evidence="1">
    <location>
        <begin position="63"/>
        <end position="85"/>
    </location>
</feature>
<keyword evidence="3" id="KW-1185">Reference proteome</keyword>
<keyword evidence="1" id="KW-0812">Transmembrane</keyword>
<evidence type="ECO:0000313" key="3">
    <source>
        <dbReference type="Proteomes" id="UP000033661"/>
    </source>
</evidence>